<dbReference type="PROSITE" id="PS51382">
    <property type="entry name" value="SPX"/>
    <property type="match status" value="1"/>
</dbReference>
<dbReference type="STRING" id="109376.A0A0D3CGF2"/>
<keyword evidence="3" id="KW-1185">Reference proteome</keyword>
<reference evidence="2 3" key="1">
    <citation type="journal article" date="2014" name="Genome Biol.">
        <title>Transcriptome and methylome profiling reveals relics of genome dominance in the mesopolyploid Brassica oleracea.</title>
        <authorList>
            <person name="Parkin I.A."/>
            <person name="Koh C."/>
            <person name="Tang H."/>
            <person name="Robinson S.J."/>
            <person name="Kagale S."/>
            <person name="Clarke W.E."/>
            <person name="Town C.D."/>
            <person name="Nixon J."/>
            <person name="Krishnakumar V."/>
            <person name="Bidwell S.L."/>
            <person name="Denoeud F."/>
            <person name="Belcram H."/>
            <person name="Links M.G."/>
            <person name="Just J."/>
            <person name="Clarke C."/>
            <person name="Bender T."/>
            <person name="Huebert T."/>
            <person name="Mason A.S."/>
            <person name="Pires J.C."/>
            <person name="Barker G."/>
            <person name="Moore J."/>
            <person name="Walley P.G."/>
            <person name="Manoli S."/>
            <person name="Batley J."/>
            <person name="Edwards D."/>
            <person name="Nelson M.N."/>
            <person name="Wang X."/>
            <person name="Paterson A.H."/>
            <person name="King G."/>
            <person name="Bancroft I."/>
            <person name="Chalhoub B."/>
            <person name="Sharpe A.G."/>
        </authorList>
    </citation>
    <scope>NUCLEOTIDE SEQUENCE</scope>
    <source>
        <strain evidence="2 3">cv. TO1000</strain>
    </source>
</reference>
<evidence type="ECO:0000313" key="3">
    <source>
        <dbReference type="Proteomes" id="UP000032141"/>
    </source>
</evidence>
<dbReference type="EnsemblPlants" id="Bo5g085230.1">
    <property type="protein sequence ID" value="Bo5g085230.1"/>
    <property type="gene ID" value="Bo5g085230"/>
</dbReference>
<name>A0A0D3CGF2_BRAOL</name>
<feature type="domain" description="SPX" evidence="1">
    <location>
        <begin position="1"/>
        <end position="86"/>
    </location>
</feature>
<sequence>MKRLSCFFCNNKLLGQRLSSLGEQRNAVSQEEESFNICDLEQGYRQVGQDLLRLLCFLEMNAIGIRKILKKIDKHFGYKFTDYYVKTRSNHPYSQLQQVLKQVDSMVDSINAAVKRLSNSTSFLDILGKHAFIILEDSPSLEDPVSEEKFHFVSLLLNLVNAFLYMVNTYIVVPTADSYSISLGAAATV</sequence>
<evidence type="ECO:0000313" key="2">
    <source>
        <dbReference type="EnsemblPlants" id="Bo5g085230.1"/>
    </source>
</evidence>
<dbReference type="HOGENOM" id="CLU_1436302_0_0_1"/>
<dbReference type="eggNOG" id="KOG1161">
    <property type="taxonomic scope" value="Eukaryota"/>
</dbReference>
<dbReference type="Proteomes" id="UP000032141">
    <property type="component" value="Chromosome C5"/>
</dbReference>
<protein>
    <recommendedName>
        <fullName evidence="1">SPX domain-containing protein</fullName>
    </recommendedName>
</protein>
<organism evidence="2 3">
    <name type="scientific">Brassica oleracea var. oleracea</name>
    <dbReference type="NCBI Taxonomy" id="109376"/>
    <lineage>
        <taxon>Eukaryota</taxon>
        <taxon>Viridiplantae</taxon>
        <taxon>Streptophyta</taxon>
        <taxon>Embryophyta</taxon>
        <taxon>Tracheophyta</taxon>
        <taxon>Spermatophyta</taxon>
        <taxon>Magnoliopsida</taxon>
        <taxon>eudicotyledons</taxon>
        <taxon>Gunneridae</taxon>
        <taxon>Pentapetalae</taxon>
        <taxon>rosids</taxon>
        <taxon>malvids</taxon>
        <taxon>Brassicales</taxon>
        <taxon>Brassicaceae</taxon>
        <taxon>Brassiceae</taxon>
        <taxon>Brassica</taxon>
    </lineage>
</organism>
<dbReference type="InterPro" id="IPR004331">
    <property type="entry name" value="SPX_dom"/>
</dbReference>
<dbReference type="eggNOG" id="KOG2325">
    <property type="taxonomic scope" value="Eukaryota"/>
</dbReference>
<dbReference type="OMA" id="ESFNICD"/>
<accession>A0A0D3CGF2</accession>
<evidence type="ECO:0000259" key="1">
    <source>
        <dbReference type="PROSITE" id="PS51382"/>
    </source>
</evidence>
<reference evidence="2" key="2">
    <citation type="submission" date="2015-03" db="UniProtKB">
        <authorList>
            <consortium name="EnsemblPlants"/>
        </authorList>
    </citation>
    <scope>IDENTIFICATION</scope>
</reference>
<dbReference type="AlphaFoldDB" id="A0A0D3CGF2"/>
<proteinExistence type="predicted"/>
<dbReference type="Gramene" id="Bo5g085230.1">
    <property type="protein sequence ID" value="Bo5g085230.1"/>
    <property type="gene ID" value="Bo5g085230"/>
</dbReference>